<dbReference type="RefSeq" id="XP_019622837.1">
    <property type="nucleotide sequence ID" value="XM_019767278.1"/>
</dbReference>
<dbReference type="InterPro" id="IPR000867">
    <property type="entry name" value="IGFBP-like"/>
</dbReference>
<keyword evidence="3 5" id="KW-0732">Signal</keyword>
<dbReference type="Gene3D" id="4.10.40.20">
    <property type="match status" value="1"/>
</dbReference>
<dbReference type="PROSITE" id="PS51323">
    <property type="entry name" value="IGFBP_N_2"/>
    <property type="match status" value="1"/>
</dbReference>
<dbReference type="PANTHER" id="PTHR14186:SF20">
    <property type="entry name" value="CYSTEINE-RICH MOTOR NEURON 1 PROTEIN-LIKE"/>
    <property type="match status" value="1"/>
</dbReference>
<gene>
    <name evidence="8" type="primary">LOC109468898</name>
</gene>
<comment type="subcellular location">
    <subcellularLocation>
        <location evidence="1">Secreted</location>
    </subcellularLocation>
</comment>
<dbReference type="SMART" id="SM00121">
    <property type="entry name" value="IB"/>
    <property type="match status" value="1"/>
</dbReference>
<keyword evidence="2" id="KW-0964">Secreted</keyword>
<evidence type="ECO:0000313" key="7">
    <source>
        <dbReference type="Proteomes" id="UP000515135"/>
    </source>
</evidence>
<evidence type="ECO:0000259" key="6">
    <source>
        <dbReference type="PROSITE" id="PS51323"/>
    </source>
</evidence>
<dbReference type="InterPro" id="IPR011390">
    <property type="entry name" value="IGFBP_rP_mac25"/>
</dbReference>
<dbReference type="GO" id="GO:0005576">
    <property type="term" value="C:extracellular region"/>
    <property type="evidence" value="ECO:0007669"/>
    <property type="project" value="UniProtKB-SubCell"/>
</dbReference>
<dbReference type="Pfam" id="PF00219">
    <property type="entry name" value="IGFBP"/>
    <property type="match status" value="1"/>
</dbReference>
<sequence length="122" mass="13010">MGKILIVCLVLLAKVNGLAALSCQTCEEVVCEEPPKCKANANYVKDVCGCCDVCAKVKGEDCGGEWNIHGICADGLICQYPEPPSTTDDGLFIAPLDPFAPGTCVKDKKARRKRRGMSFAGK</sequence>
<dbReference type="PANTHER" id="PTHR14186">
    <property type="entry name" value="INSULIN-LIKE GROWTH FACTOR BINDING PROTEIN-RELATED"/>
    <property type="match status" value="1"/>
</dbReference>
<evidence type="ECO:0000256" key="4">
    <source>
        <dbReference type="ARBA" id="ARBA00023157"/>
    </source>
</evidence>
<dbReference type="GO" id="GO:0009966">
    <property type="term" value="P:regulation of signal transduction"/>
    <property type="evidence" value="ECO:0007669"/>
    <property type="project" value="TreeGrafter"/>
</dbReference>
<dbReference type="Proteomes" id="UP000515135">
    <property type="component" value="Unplaced"/>
</dbReference>
<feature type="domain" description="IGFBP N-terminal" evidence="6">
    <location>
        <begin position="19"/>
        <end position="107"/>
    </location>
</feature>
<feature type="signal peptide" evidence="5">
    <location>
        <begin position="1"/>
        <end position="20"/>
    </location>
</feature>
<keyword evidence="4" id="KW-1015">Disulfide bond</keyword>
<proteinExistence type="predicted"/>
<dbReference type="GO" id="GO:0005520">
    <property type="term" value="F:insulin-like growth factor binding"/>
    <property type="evidence" value="ECO:0007669"/>
    <property type="project" value="InterPro"/>
</dbReference>
<evidence type="ECO:0000256" key="3">
    <source>
        <dbReference type="ARBA" id="ARBA00022729"/>
    </source>
</evidence>
<evidence type="ECO:0000256" key="5">
    <source>
        <dbReference type="SAM" id="SignalP"/>
    </source>
</evidence>
<organism evidence="7 8">
    <name type="scientific">Branchiostoma belcheri</name>
    <name type="common">Amphioxus</name>
    <dbReference type="NCBI Taxonomy" id="7741"/>
    <lineage>
        <taxon>Eukaryota</taxon>
        <taxon>Metazoa</taxon>
        <taxon>Chordata</taxon>
        <taxon>Cephalochordata</taxon>
        <taxon>Leptocardii</taxon>
        <taxon>Amphioxiformes</taxon>
        <taxon>Branchiostomatidae</taxon>
        <taxon>Branchiostoma</taxon>
    </lineage>
</organism>
<accession>A0A6P4YVS3</accession>
<evidence type="ECO:0000256" key="2">
    <source>
        <dbReference type="ARBA" id="ARBA00022525"/>
    </source>
</evidence>
<dbReference type="AlphaFoldDB" id="A0A6P4YVS3"/>
<feature type="chain" id="PRO_5028324522" evidence="5">
    <location>
        <begin position="21"/>
        <end position="122"/>
    </location>
</feature>
<dbReference type="OrthoDB" id="5976811at2759"/>
<dbReference type="KEGG" id="bbel:109468898"/>
<keyword evidence="7" id="KW-1185">Reference proteome</keyword>
<dbReference type="InterPro" id="IPR009030">
    <property type="entry name" value="Growth_fac_rcpt_cys_sf"/>
</dbReference>
<name>A0A6P4YVS3_BRABE</name>
<protein>
    <submittedName>
        <fullName evidence="8">Venom protein 302-like</fullName>
    </submittedName>
</protein>
<evidence type="ECO:0000313" key="8">
    <source>
        <dbReference type="RefSeq" id="XP_019622837.1"/>
    </source>
</evidence>
<dbReference type="GeneID" id="109468898"/>
<evidence type="ECO:0000256" key="1">
    <source>
        <dbReference type="ARBA" id="ARBA00004613"/>
    </source>
</evidence>
<reference evidence="8" key="1">
    <citation type="submission" date="2025-08" db="UniProtKB">
        <authorList>
            <consortium name="RefSeq"/>
        </authorList>
    </citation>
    <scope>IDENTIFICATION</scope>
    <source>
        <tissue evidence="8">Gonad</tissue>
    </source>
</reference>
<dbReference type="GO" id="GO:0001558">
    <property type="term" value="P:regulation of cell growth"/>
    <property type="evidence" value="ECO:0007669"/>
    <property type="project" value="InterPro"/>
</dbReference>
<dbReference type="SUPFAM" id="SSF57184">
    <property type="entry name" value="Growth factor receptor domain"/>
    <property type="match status" value="1"/>
</dbReference>